<keyword evidence="2" id="KW-1185">Reference proteome</keyword>
<sequence length="57" mass="6515">MLVVYIFESPSLRTLFSGKVIPSPLMCNLIYLKTSVKHFVFVCSILEQLQRSSLLSH</sequence>
<dbReference type="EMBL" id="AF320576">
    <property type="protein sequence ID" value="AAQ14620.1"/>
    <property type="molecule type" value="Genomic_DNA"/>
</dbReference>
<organismHost>
    <name type="scientific">Salmonella</name>
    <dbReference type="NCBI Taxonomy" id="590"/>
</organismHost>
<name>Q6KGR7_BPFO1</name>
<accession>Q6KGR7</accession>
<reference evidence="1 2" key="1">
    <citation type="submission" date="2000-11" db="EMBL/GenBank/DDBJ databases">
        <title>Bacteriophage Felix O1: Genetic Characterization.</title>
        <authorList>
            <person name="Sriranganathan N."/>
            <person name="Whichard J.M."/>
            <person name="Pierson F.W."/>
            <person name="Kapur V."/>
            <person name="Weigt L.A."/>
        </authorList>
    </citation>
    <scope>NUCLEOTIDE SEQUENCE [LARGE SCALE GENOMIC DNA]</scope>
    <source>
        <strain evidence="1">Felix O1-VT1</strain>
    </source>
</reference>
<protein>
    <submittedName>
        <fullName evidence="1">Uncharacterized protein</fullName>
    </submittedName>
</protein>
<organism evidence="1 2">
    <name type="scientific">Salmonella phage Felix O1 (isolate Felix O1-VT1)</name>
    <name type="common">Bacteriophage Felix O1</name>
    <dbReference type="NCBI Taxonomy" id="1283336"/>
    <lineage>
        <taxon>Viruses</taxon>
        <taxon>Duplodnaviria</taxon>
        <taxon>Heunggongvirae</taxon>
        <taxon>Uroviricota</taxon>
        <taxon>Caudoviricetes</taxon>
        <taxon>Andersonviridae</taxon>
        <taxon>Ounavirinae</taxon>
        <taxon>Felixounavirus</taxon>
        <taxon>Felixounavirus felixO1</taxon>
    </lineage>
</organism>
<proteinExistence type="predicted"/>
<dbReference type="Proteomes" id="UP000009070">
    <property type="component" value="Segment"/>
</dbReference>
<evidence type="ECO:0000313" key="2">
    <source>
        <dbReference type="Proteomes" id="UP000009070"/>
    </source>
</evidence>
<evidence type="ECO:0000313" key="1">
    <source>
        <dbReference type="EMBL" id="AAQ14620.1"/>
    </source>
</evidence>